<feature type="transmembrane region" description="Helical" evidence="6">
    <location>
        <begin position="255"/>
        <end position="279"/>
    </location>
</feature>
<evidence type="ECO:0000256" key="3">
    <source>
        <dbReference type="ARBA" id="ARBA00022989"/>
    </source>
</evidence>
<feature type="transmembrane region" description="Helical" evidence="6">
    <location>
        <begin position="200"/>
        <end position="218"/>
    </location>
</feature>
<evidence type="ECO:0000259" key="7">
    <source>
        <dbReference type="Pfam" id="PF00361"/>
    </source>
</evidence>
<feature type="transmembrane region" description="Helical" evidence="6">
    <location>
        <begin position="325"/>
        <end position="349"/>
    </location>
</feature>
<keyword evidence="2 5" id="KW-0812">Transmembrane</keyword>
<feature type="transmembrane region" description="Helical" evidence="6">
    <location>
        <begin position="12"/>
        <end position="34"/>
    </location>
</feature>
<feature type="transmembrane region" description="Helical" evidence="6">
    <location>
        <begin position="520"/>
        <end position="538"/>
    </location>
</feature>
<dbReference type="PANTHER" id="PTHR42829:SF2">
    <property type="entry name" value="NADH-UBIQUINONE OXIDOREDUCTASE CHAIN 5"/>
    <property type="match status" value="1"/>
</dbReference>
<comment type="caution">
    <text evidence="8">The sequence shown here is derived from an EMBL/GenBank/DDBJ whole genome shotgun (WGS) entry which is preliminary data.</text>
</comment>
<evidence type="ECO:0000313" key="9">
    <source>
        <dbReference type="Proteomes" id="UP001569904"/>
    </source>
</evidence>
<evidence type="ECO:0000256" key="2">
    <source>
        <dbReference type="ARBA" id="ARBA00022692"/>
    </source>
</evidence>
<feature type="transmembrane region" description="Helical" evidence="6">
    <location>
        <begin position="169"/>
        <end position="188"/>
    </location>
</feature>
<gene>
    <name evidence="8" type="ORF">SM436_24440</name>
</gene>
<reference evidence="8 9" key="1">
    <citation type="submission" date="2023-11" db="EMBL/GenBank/DDBJ databases">
        <title>Actinomadura monticuli sp. nov., isolated from volcanic ash.</title>
        <authorList>
            <person name="Lee S.D."/>
            <person name="Yang H."/>
            <person name="Kim I.S."/>
        </authorList>
    </citation>
    <scope>NUCLEOTIDE SEQUENCE [LARGE SCALE GENOMIC DNA]</scope>
    <source>
        <strain evidence="8 9">DSM 45346</strain>
    </source>
</reference>
<feature type="transmembrane region" description="Helical" evidence="6">
    <location>
        <begin position="405"/>
        <end position="423"/>
    </location>
</feature>
<sequence>MSLRLGGLAVDGLSAVLLVTLAVVLAAVLVFAAGERYGARFYGLMVLFAAAMAVTVTATDLLMLLMGWEVMGAMSYALIGYAWSDADRVRSADVAFLTTRTADMGLYAAAGFALAGAHSLRLDALAQADGPWRDLIAAGIAVSALGKSAQLPFSFWLARAMSGPSPVSALLHSATMVAAGAYLLMRVHPLLAATGWADALVAWAGAVTALVLGAVALAQRDLKQLLAASTCAQIGFMVLAAGAGEVGAGTAQLVAHAAVKSLLFLCAGAWLVALGTQRLDELRGAARRHRLVGAAFAVGALALAGLPPLSLWVTKDEVLAGLPPGLLAVGLAASVVSAAYAAKALFAVFRPAEGGGVRVPVLGQVPLVVLAFAAGVLGVLGLPVAAEAWRRLLGVPDESGTDTRVLALSGTLALITVAAVGFVRRVPAPGWAAEWLYLERAAGAAVVRPAFAVARALARFDDRVVDGSVRGVARGGRWAASLTGRRIEIRMDGLTRVVARAARTLAVLARRPQTGQIHMYYAQAAVVLAVLVAIAVLAG</sequence>
<dbReference type="InterPro" id="IPR001750">
    <property type="entry name" value="ND/Mrp_TM"/>
</dbReference>
<proteinExistence type="predicted"/>
<dbReference type="Proteomes" id="UP001569904">
    <property type="component" value="Unassembled WGS sequence"/>
</dbReference>
<comment type="subcellular location">
    <subcellularLocation>
        <location evidence="1">Endomembrane system</location>
        <topology evidence="1">Multi-pass membrane protein</topology>
    </subcellularLocation>
    <subcellularLocation>
        <location evidence="5">Membrane</location>
        <topology evidence="5">Multi-pass membrane protein</topology>
    </subcellularLocation>
</comment>
<accession>A0ABV4R1S5</accession>
<evidence type="ECO:0000256" key="4">
    <source>
        <dbReference type="ARBA" id="ARBA00023136"/>
    </source>
</evidence>
<name>A0ABV4R1S5_9ACTN</name>
<feature type="transmembrane region" description="Helical" evidence="6">
    <location>
        <begin position="225"/>
        <end position="243"/>
    </location>
</feature>
<dbReference type="PRINTS" id="PR01434">
    <property type="entry name" value="NADHDHGNASE5"/>
</dbReference>
<dbReference type="Gene3D" id="1.20.5.2700">
    <property type="match status" value="1"/>
</dbReference>
<feature type="transmembrane region" description="Helical" evidence="6">
    <location>
        <begin position="41"/>
        <end position="59"/>
    </location>
</feature>
<keyword evidence="4 6" id="KW-0472">Membrane</keyword>
<evidence type="ECO:0000256" key="5">
    <source>
        <dbReference type="RuleBase" id="RU000320"/>
    </source>
</evidence>
<dbReference type="RefSeq" id="WP_371943595.1">
    <property type="nucleotide sequence ID" value="NZ_JAXCEH010000017.1"/>
</dbReference>
<feature type="transmembrane region" description="Helical" evidence="6">
    <location>
        <begin position="291"/>
        <end position="313"/>
    </location>
</feature>
<protein>
    <submittedName>
        <fullName evidence="8">Proton-conducting transporter membrane subunit</fullName>
    </submittedName>
</protein>
<feature type="domain" description="NADH:quinone oxidoreductase/Mrp antiporter transmembrane" evidence="7">
    <location>
        <begin position="58"/>
        <end position="336"/>
    </location>
</feature>
<dbReference type="EMBL" id="JAXCEH010000017">
    <property type="protein sequence ID" value="MFA1556850.1"/>
    <property type="molecule type" value="Genomic_DNA"/>
</dbReference>
<dbReference type="InterPro" id="IPR003945">
    <property type="entry name" value="NU5C-like"/>
</dbReference>
<evidence type="ECO:0000256" key="6">
    <source>
        <dbReference type="SAM" id="Phobius"/>
    </source>
</evidence>
<dbReference type="Pfam" id="PF00361">
    <property type="entry name" value="Proton_antipo_M"/>
    <property type="match status" value="1"/>
</dbReference>
<evidence type="ECO:0000313" key="8">
    <source>
        <dbReference type="EMBL" id="MFA1556850.1"/>
    </source>
</evidence>
<dbReference type="PANTHER" id="PTHR42829">
    <property type="entry name" value="NADH-UBIQUINONE OXIDOREDUCTASE CHAIN 5"/>
    <property type="match status" value="1"/>
</dbReference>
<organism evidence="8 9">
    <name type="scientific">Actinomadura chokoriensis</name>
    <dbReference type="NCBI Taxonomy" id="454156"/>
    <lineage>
        <taxon>Bacteria</taxon>
        <taxon>Bacillati</taxon>
        <taxon>Actinomycetota</taxon>
        <taxon>Actinomycetes</taxon>
        <taxon>Streptosporangiales</taxon>
        <taxon>Thermomonosporaceae</taxon>
        <taxon>Actinomadura</taxon>
    </lineage>
</organism>
<keyword evidence="9" id="KW-1185">Reference proteome</keyword>
<feature type="transmembrane region" description="Helical" evidence="6">
    <location>
        <begin position="361"/>
        <end position="385"/>
    </location>
</feature>
<keyword evidence="3 6" id="KW-1133">Transmembrane helix</keyword>
<feature type="transmembrane region" description="Helical" evidence="6">
    <location>
        <begin position="104"/>
        <end position="120"/>
    </location>
</feature>
<evidence type="ECO:0000256" key="1">
    <source>
        <dbReference type="ARBA" id="ARBA00004127"/>
    </source>
</evidence>
<feature type="transmembrane region" description="Helical" evidence="6">
    <location>
        <begin position="65"/>
        <end position="83"/>
    </location>
</feature>
<feature type="transmembrane region" description="Helical" evidence="6">
    <location>
        <begin position="135"/>
        <end position="157"/>
    </location>
</feature>